<evidence type="ECO:0000313" key="9">
    <source>
        <dbReference type="EMBL" id="PPI88504.1"/>
    </source>
</evidence>
<evidence type="ECO:0000256" key="5">
    <source>
        <dbReference type="ARBA" id="ARBA00023274"/>
    </source>
</evidence>
<dbReference type="InterPro" id="IPR036935">
    <property type="entry name" value="Ribosomal_bL9_N_sf"/>
</dbReference>
<dbReference type="HAMAP" id="MF_00503">
    <property type="entry name" value="Ribosomal_bL9"/>
    <property type="match status" value="1"/>
</dbReference>
<dbReference type="InterPro" id="IPR000244">
    <property type="entry name" value="Ribosomal_bL9"/>
</dbReference>
<dbReference type="SUPFAM" id="SSF55653">
    <property type="entry name" value="Ribosomal protein L9 C-domain"/>
    <property type="match status" value="1"/>
</dbReference>
<dbReference type="Pfam" id="PF03948">
    <property type="entry name" value="Ribosomal_L9_C"/>
    <property type="match status" value="1"/>
</dbReference>
<reference evidence="9 10" key="1">
    <citation type="journal article" date="2018" name="Genome Biol. Evol.">
        <title>Cladogenesis and Genomic Streamlining in Extracellular Endosymbionts of Tropical Stink Bugs.</title>
        <authorList>
            <person name="Otero-Bravo A."/>
            <person name="Goffredi S."/>
            <person name="Sabree Z.L."/>
        </authorList>
    </citation>
    <scope>NUCLEOTIDE SEQUENCE [LARGE SCALE GENOMIC DNA]</scope>
    <source>
        <strain evidence="9 10">SoEO</strain>
    </source>
</reference>
<dbReference type="InterPro" id="IPR020069">
    <property type="entry name" value="Ribosomal_bL9_C"/>
</dbReference>
<evidence type="ECO:0000256" key="6">
    <source>
        <dbReference type="ARBA" id="ARBA00035292"/>
    </source>
</evidence>
<keyword evidence="5 7" id="KW-0687">Ribonucleoprotein</keyword>
<dbReference type="Pfam" id="PF01281">
    <property type="entry name" value="Ribosomal_L9_N"/>
    <property type="match status" value="1"/>
</dbReference>
<dbReference type="GO" id="GO:0019843">
    <property type="term" value="F:rRNA binding"/>
    <property type="evidence" value="ECO:0007669"/>
    <property type="project" value="UniProtKB-UniRule"/>
</dbReference>
<gene>
    <name evidence="7" type="primary">rplI</name>
    <name evidence="9" type="ORF">CRV09_02280</name>
</gene>
<protein>
    <recommendedName>
        <fullName evidence="6 7">Large ribosomal subunit protein bL9</fullName>
    </recommendedName>
</protein>
<dbReference type="GO" id="GO:0003735">
    <property type="term" value="F:structural constituent of ribosome"/>
    <property type="evidence" value="ECO:0007669"/>
    <property type="project" value="InterPro"/>
</dbReference>
<dbReference type="InterPro" id="IPR009027">
    <property type="entry name" value="Ribosomal_bL9/RNase_H1_N"/>
</dbReference>
<evidence type="ECO:0000256" key="7">
    <source>
        <dbReference type="HAMAP-Rule" id="MF_00503"/>
    </source>
</evidence>
<proteinExistence type="inferred from homology"/>
<evidence type="ECO:0000256" key="4">
    <source>
        <dbReference type="ARBA" id="ARBA00022980"/>
    </source>
</evidence>
<keyword evidence="3 7" id="KW-0694">RNA-binding</keyword>
<dbReference type="AlphaFoldDB" id="A0A2P5T1N1"/>
<dbReference type="InterPro" id="IPR036791">
    <property type="entry name" value="Ribosomal_bL9_C_sf"/>
</dbReference>
<evidence type="ECO:0000256" key="2">
    <source>
        <dbReference type="ARBA" id="ARBA00022730"/>
    </source>
</evidence>
<keyword evidence="2 7" id="KW-0699">rRNA-binding</keyword>
<keyword evidence="4 7" id="KW-0689">Ribosomal protein</keyword>
<name>A0A2P5T1N1_9GAMM</name>
<dbReference type="PROSITE" id="PS00651">
    <property type="entry name" value="RIBOSOMAL_L9"/>
    <property type="match status" value="1"/>
</dbReference>
<dbReference type="SUPFAM" id="SSF55658">
    <property type="entry name" value="L9 N-domain-like"/>
    <property type="match status" value="1"/>
</dbReference>
<dbReference type="GO" id="GO:1990904">
    <property type="term" value="C:ribonucleoprotein complex"/>
    <property type="evidence" value="ECO:0007669"/>
    <property type="project" value="UniProtKB-KW"/>
</dbReference>
<dbReference type="InterPro" id="IPR020594">
    <property type="entry name" value="Ribosomal_bL9_bac/chp"/>
</dbReference>
<dbReference type="Gene3D" id="3.40.5.10">
    <property type="entry name" value="Ribosomal protein L9, N-terminal domain"/>
    <property type="match status" value="1"/>
</dbReference>
<evidence type="ECO:0000256" key="3">
    <source>
        <dbReference type="ARBA" id="ARBA00022884"/>
    </source>
</evidence>
<dbReference type="Gene3D" id="3.10.430.100">
    <property type="entry name" value="Ribosomal protein L9, C-terminal domain"/>
    <property type="match status" value="1"/>
</dbReference>
<organism evidence="9 10">
    <name type="scientific">Candidatus Pantoea edessiphila</name>
    <dbReference type="NCBI Taxonomy" id="2044610"/>
    <lineage>
        <taxon>Bacteria</taxon>
        <taxon>Pseudomonadati</taxon>
        <taxon>Pseudomonadota</taxon>
        <taxon>Gammaproteobacteria</taxon>
        <taxon>Enterobacterales</taxon>
        <taxon>Erwiniaceae</taxon>
        <taxon>Pantoea</taxon>
    </lineage>
</organism>
<dbReference type="GO" id="GO:0005840">
    <property type="term" value="C:ribosome"/>
    <property type="evidence" value="ECO:0007669"/>
    <property type="project" value="UniProtKB-KW"/>
</dbReference>
<dbReference type="EMBL" id="PDKR01000003">
    <property type="protein sequence ID" value="PPI88504.1"/>
    <property type="molecule type" value="Genomic_DNA"/>
</dbReference>
<feature type="domain" description="Ribosomal protein L9" evidence="8">
    <location>
        <begin position="13"/>
        <end position="40"/>
    </location>
</feature>
<dbReference type="InterPro" id="IPR020070">
    <property type="entry name" value="Ribosomal_bL9_N"/>
</dbReference>
<dbReference type="NCBIfam" id="TIGR00158">
    <property type="entry name" value="L9"/>
    <property type="match status" value="1"/>
</dbReference>
<comment type="similarity">
    <text evidence="1 7">Belongs to the bacterial ribosomal protein bL9 family.</text>
</comment>
<accession>A0A2P5T1N1</accession>
<dbReference type="RefSeq" id="WP_136132547.1">
    <property type="nucleotide sequence ID" value="NZ_PDKR01000003.1"/>
</dbReference>
<evidence type="ECO:0000259" key="8">
    <source>
        <dbReference type="PROSITE" id="PS00651"/>
    </source>
</evidence>
<dbReference type="OrthoDB" id="9788336at2"/>
<dbReference type="Proteomes" id="UP000295937">
    <property type="component" value="Unassembled WGS sequence"/>
</dbReference>
<evidence type="ECO:0000256" key="1">
    <source>
        <dbReference type="ARBA" id="ARBA00010605"/>
    </source>
</evidence>
<dbReference type="PANTHER" id="PTHR21368">
    <property type="entry name" value="50S RIBOSOMAL PROTEIN L9"/>
    <property type="match status" value="1"/>
</dbReference>
<sequence length="149" mass="16165">MKIIILDKIKNLGDVGDIINVRPGYARNFLFPKGKATTATSQNILSFKENQKQLNNKLAEDIIIAKSKAEKINKLGIVTIISKSGNKGKLFGSIGVRNIANAVTSAGIEVSKSEVRLPNGVLKTIGEHEVYFHLHSKISAKLVVNIISS</sequence>
<evidence type="ECO:0000313" key="10">
    <source>
        <dbReference type="Proteomes" id="UP000295937"/>
    </source>
</evidence>
<dbReference type="GO" id="GO:0006412">
    <property type="term" value="P:translation"/>
    <property type="evidence" value="ECO:0007669"/>
    <property type="project" value="UniProtKB-UniRule"/>
</dbReference>
<comment type="function">
    <text evidence="7">Binds to the 23S rRNA.</text>
</comment>
<comment type="caution">
    <text evidence="9">The sequence shown here is derived from an EMBL/GenBank/DDBJ whole genome shotgun (WGS) entry which is preliminary data.</text>
</comment>